<proteinExistence type="predicted"/>
<evidence type="ECO:0000313" key="1">
    <source>
        <dbReference type="EMBL" id="HGW92024.1"/>
    </source>
</evidence>
<dbReference type="AlphaFoldDB" id="A0A7C4YA84"/>
<accession>A0A7C4YA84</accession>
<comment type="caution">
    <text evidence="1">The sequence shown here is derived from an EMBL/GenBank/DDBJ whole genome shotgun (WGS) entry which is preliminary data.</text>
</comment>
<gene>
    <name evidence="1" type="ORF">ENV67_05735</name>
</gene>
<protein>
    <submittedName>
        <fullName evidence="1">Uncharacterized protein</fullName>
    </submittedName>
</protein>
<reference evidence="1" key="1">
    <citation type="journal article" date="2020" name="mSystems">
        <title>Genome- and Community-Level Interaction Insights into Carbon Utilization and Element Cycling Functions of Hydrothermarchaeota in Hydrothermal Sediment.</title>
        <authorList>
            <person name="Zhou Z."/>
            <person name="Liu Y."/>
            <person name="Xu W."/>
            <person name="Pan J."/>
            <person name="Luo Z.H."/>
            <person name="Li M."/>
        </authorList>
    </citation>
    <scope>NUCLEOTIDE SEQUENCE [LARGE SCALE GENOMIC DNA]</scope>
    <source>
        <strain evidence="1">SpSt-780</strain>
    </source>
</reference>
<organism evidence="1">
    <name type="scientific">candidate division WOR-3 bacterium</name>
    <dbReference type="NCBI Taxonomy" id="2052148"/>
    <lineage>
        <taxon>Bacteria</taxon>
        <taxon>Bacteria division WOR-3</taxon>
    </lineage>
</organism>
<name>A0A7C4YA84_UNCW3</name>
<sequence length="155" mass="18173">MGISRFQVMAVLQAARAYLSGLPIESAKSWGLNRAIFYAAAKKGFKKTGIVKRSIKIEEEKKEIEGKFKVFHLGDEMAYAVEKEGKLFFTIGNEIQTDKDFERQIEKRFGERFENVWNEAIEILKKYDEGVLKSQRYFFETIYKPRRDELVKKWG</sequence>
<dbReference type="EMBL" id="DTHG01000072">
    <property type="protein sequence ID" value="HGW92024.1"/>
    <property type="molecule type" value="Genomic_DNA"/>
</dbReference>